<dbReference type="InterPro" id="IPR053174">
    <property type="entry name" value="LpxI"/>
</dbReference>
<dbReference type="Gene3D" id="3.40.50.20">
    <property type="match status" value="1"/>
</dbReference>
<evidence type="ECO:0000313" key="3">
    <source>
        <dbReference type="EMBL" id="PHK96372.1"/>
    </source>
</evidence>
<organism evidence="3 4">
    <name type="scientific">Teichococcus rhizosphaerae</name>
    <dbReference type="NCBI Taxonomy" id="1335062"/>
    <lineage>
        <taxon>Bacteria</taxon>
        <taxon>Pseudomonadati</taxon>
        <taxon>Pseudomonadota</taxon>
        <taxon>Alphaproteobacteria</taxon>
        <taxon>Acetobacterales</taxon>
        <taxon>Roseomonadaceae</taxon>
        <taxon>Roseomonas</taxon>
    </lineage>
</organism>
<reference evidence="3 4" key="1">
    <citation type="submission" date="2017-10" db="EMBL/GenBank/DDBJ databases">
        <authorList>
            <person name="Banno H."/>
            <person name="Chua N.-H."/>
        </authorList>
    </citation>
    <scope>NUCLEOTIDE SEQUENCE [LARGE SCALE GENOMIC DNA]</scope>
    <source>
        <strain evidence="3 4">YW11</strain>
    </source>
</reference>
<accession>A0A2C6Y6C9</accession>
<dbReference type="AlphaFoldDB" id="A0A2C6Y6C9"/>
<comment type="caution">
    <text evidence="3">The sequence shown here is derived from an EMBL/GenBank/DDBJ whole genome shotgun (WGS) entry which is preliminary data.</text>
</comment>
<evidence type="ECO:0000259" key="2">
    <source>
        <dbReference type="Pfam" id="PF17930"/>
    </source>
</evidence>
<dbReference type="InterPro" id="IPR010415">
    <property type="entry name" value="LpxI_C"/>
</dbReference>
<dbReference type="Proteomes" id="UP000223527">
    <property type="component" value="Unassembled WGS sequence"/>
</dbReference>
<dbReference type="Gene3D" id="3.40.140.80">
    <property type="match status" value="1"/>
</dbReference>
<dbReference type="PANTHER" id="PTHR39962">
    <property type="entry name" value="BLL4848 PROTEIN"/>
    <property type="match status" value="1"/>
</dbReference>
<dbReference type="Pfam" id="PF06230">
    <property type="entry name" value="LpxI_C"/>
    <property type="match status" value="1"/>
</dbReference>
<evidence type="ECO:0000313" key="4">
    <source>
        <dbReference type="Proteomes" id="UP000223527"/>
    </source>
</evidence>
<dbReference type="InterPro" id="IPR041255">
    <property type="entry name" value="LpxI_N"/>
</dbReference>
<sequence>MPEAGPSGKGPLGMIVGGGLLPQRAAAAAAAAGRVPHVVVLEGFGDPRDYAAYPHIVCRLGAAGRMLEWLRAAGARDLVLAGRVSRPSFFALRPDAGAARLLPRIGMKAFGGDDSLLSAVVRVLLEEGFYPMEAYAVLEDLLVREPAALTSHLPDEDARRDIRRGLAVLRAMGGADVGQGAVVQQGLVLAVEAIEGTDAMLARAGALRREGPGGVLVKILKPGQDRRVDLPTIGPDTVANAAAAGLRGIAIEANGTIIVDRAATAAAAEAAGLFLLAIDPSHEAWSETIS</sequence>
<feature type="domain" description="LpxI C-terminal" evidence="1">
    <location>
        <begin position="147"/>
        <end position="275"/>
    </location>
</feature>
<gene>
    <name evidence="3" type="ORF">CR162_03295</name>
</gene>
<protein>
    <submittedName>
        <fullName evidence="3">UDP-2,3-diacylglucosamine pyrophosphatase</fullName>
    </submittedName>
</protein>
<proteinExistence type="predicted"/>
<dbReference type="OrthoDB" id="9789836at2"/>
<feature type="domain" description="LpxI N-terminal" evidence="2">
    <location>
        <begin position="12"/>
        <end position="141"/>
    </location>
</feature>
<name>A0A2C6Y6C9_9PROT</name>
<keyword evidence="4" id="KW-1185">Reference proteome</keyword>
<dbReference type="EMBL" id="PDNU01000003">
    <property type="protein sequence ID" value="PHK96372.1"/>
    <property type="molecule type" value="Genomic_DNA"/>
</dbReference>
<dbReference type="RefSeq" id="WP_099094102.1">
    <property type="nucleotide sequence ID" value="NZ_PDNU01000003.1"/>
</dbReference>
<dbReference type="PANTHER" id="PTHR39962:SF1">
    <property type="entry name" value="LPXI FAMILY PROTEIN"/>
    <property type="match status" value="1"/>
</dbReference>
<dbReference type="Pfam" id="PF17930">
    <property type="entry name" value="LpxI_N"/>
    <property type="match status" value="1"/>
</dbReference>
<evidence type="ECO:0000259" key="1">
    <source>
        <dbReference type="Pfam" id="PF06230"/>
    </source>
</evidence>
<dbReference type="InterPro" id="IPR043167">
    <property type="entry name" value="LpxI_C_sf"/>
</dbReference>